<keyword evidence="2" id="KW-1185">Reference proteome</keyword>
<reference evidence="1 2" key="1">
    <citation type="submission" date="2019-05" db="EMBL/GenBank/DDBJ databases">
        <title>Emergence of the Ug99 lineage of the wheat stem rust pathogen through somatic hybridization.</title>
        <authorList>
            <person name="Li F."/>
            <person name="Upadhyaya N.M."/>
            <person name="Sperschneider J."/>
            <person name="Matny O."/>
            <person name="Nguyen-Phuc H."/>
            <person name="Mago R."/>
            <person name="Raley C."/>
            <person name="Miller M.E."/>
            <person name="Silverstein K.A.T."/>
            <person name="Henningsen E."/>
            <person name="Hirsch C.D."/>
            <person name="Visser B."/>
            <person name="Pretorius Z.A."/>
            <person name="Steffenson B.J."/>
            <person name="Schwessinger B."/>
            <person name="Dodds P.N."/>
            <person name="Figueroa M."/>
        </authorList>
    </citation>
    <scope>NUCLEOTIDE SEQUENCE [LARGE SCALE GENOMIC DNA]</scope>
    <source>
        <strain evidence="1">21-0</strain>
    </source>
</reference>
<organism evidence="1 2">
    <name type="scientific">Puccinia graminis f. sp. tritici</name>
    <dbReference type="NCBI Taxonomy" id="56615"/>
    <lineage>
        <taxon>Eukaryota</taxon>
        <taxon>Fungi</taxon>
        <taxon>Dikarya</taxon>
        <taxon>Basidiomycota</taxon>
        <taxon>Pucciniomycotina</taxon>
        <taxon>Pucciniomycetes</taxon>
        <taxon>Pucciniales</taxon>
        <taxon>Pucciniaceae</taxon>
        <taxon>Puccinia</taxon>
    </lineage>
</organism>
<name>A0A5B0MLG9_PUCGR</name>
<dbReference type="Proteomes" id="UP000324748">
    <property type="component" value="Unassembled WGS sequence"/>
</dbReference>
<dbReference type="AlphaFoldDB" id="A0A5B0MLG9"/>
<sequence>MVCPQLGHDASDSSSSYVIILLPSVVQILFNPNLSTSSNLENTIEQELANRLDTEFVEQDGKLENFWPMKGPKNWVKQGCQLSSSESS</sequence>
<dbReference type="EMBL" id="VSWC01000145">
    <property type="protein sequence ID" value="KAA1076839.1"/>
    <property type="molecule type" value="Genomic_DNA"/>
</dbReference>
<comment type="caution">
    <text evidence="1">The sequence shown here is derived from an EMBL/GenBank/DDBJ whole genome shotgun (WGS) entry which is preliminary data.</text>
</comment>
<proteinExistence type="predicted"/>
<evidence type="ECO:0000313" key="2">
    <source>
        <dbReference type="Proteomes" id="UP000324748"/>
    </source>
</evidence>
<protein>
    <submittedName>
        <fullName evidence="1">Uncharacterized protein</fullName>
    </submittedName>
</protein>
<evidence type="ECO:0000313" key="1">
    <source>
        <dbReference type="EMBL" id="KAA1076839.1"/>
    </source>
</evidence>
<accession>A0A5B0MLG9</accession>
<gene>
    <name evidence="1" type="ORF">PGT21_021603</name>
</gene>